<evidence type="ECO:0000313" key="1">
    <source>
        <dbReference type="EMBL" id="UWZ58307.1"/>
    </source>
</evidence>
<dbReference type="AlphaFoldDB" id="A0A9Q9ILE5"/>
<name>A0A9Q9ILE5_9ACTN</name>
<gene>
    <name evidence="1" type="ORF">Daura_20300</name>
</gene>
<organism evidence="1 2">
    <name type="scientific">Dactylosporangium aurantiacum</name>
    <dbReference type="NCBI Taxonomy" id="35754"/>
    <lineage>
        <taxon>Bacteria</taxon>
        <taxon>Bacillati</taxon>
        <taxon>Actinomycetota</taxon>
        <taxon>Actinomycetes</taxon>
        <taxon>Micromonosporales</taxon>
        <taxon>Micromonosporaceae</taxon>
        <taxon>Dactylosporangium</taxon>
    </lineage>
</organism>
<protein>
    <submittedName>
        <fullName evidence="1">Uncharacterized protein</fullName>
    </submittedName>
</protein>
<accession>A0A9Q9ILE5</accession>
<proteinExistence type="predicted"/>
<dbReference type="Proteomes" id="UP001058003">
    <property type="component" value="Chromosome"/>
</dbReference>
<dbReference type="KEGG" id="daur:Daura_20300"/>
<sequence>MVRPYNQLVRQYNYRGGGRACHDTMTIVRSVAPFLVDAVDTVTAIAAFVT</sequence>
<evidence type="ECO:0000313" key="2">
    <source>
        <dbReference type="Proteomes" id="UP001058003"/>
    </source>
</evidence>
<dbReference type="EMBL" id="CP073767">
    <property type="protein sequence ID" value="UWZ58307.1"/>
    <property type="molecule type" value="Genomic_DNA"/>
</dbReference>
<reference evidence="1" key="1">
    <citation type="submission" date="2021-04" db="EMBL/GenBank/DDBJ databases">
        <title>Dactylosporangium aurantiacum NRRL B-8018 full assembly.</title>
        <authorList>
            <person name="Hartkoorn R.C."/>
            <person name="Beaudoing E."/>
            <person name="Hot D."/>
        </authorList>
    </citation>
    <scope>NUCLEOTIDE SEQUENCE</scope>
    <source>
        <strain evidence="1">NRRL B-8018</strain>
    </source>
</reference>
<keyword evidence="2" id="KW-1185">Reference proteome</keyword>
<dbReference type="RefSeq" id="WP_156089792.1">
    <property type="nucleotide sequence ID" value="NZ_CP073767.1"/>
</dbReference>